<dbReference type="Proteomes" id="UP001054945">
    <property type="component" value="Unassembled WGS sequence"/>
</dbReference>
<keyword evidence="7 8" id="KW-0694">RNA-binding</keyword>
<dbReference type="EMBL" id="BPLR01021338">
    <property type="protein sequence ID" value="GIX88595.1"/>
    <property type="molecule type" value="Genomic_DNA"/>
</dbReference>
<dbReference type="PROSITE" id="PS51522">
    <property type="entry name" value="ZF_NANOS"/>
    <property type="match status" value="1"/>
</dbReference>
<dbReference type="GO" id="GO:0006417">
    <property type="term" value="P:regulation of translation"/>
    <property type="evidence" value="ECO:0007669"/>
    <property type="project" value="UniProtKB-UniRule"/>
</dbReference>
<evidence type="ECO:0000256" key="4">
    <source>
        <dbReference type="ARBA" id="ARBA00022771"/>
    </source>
</evidence>
<dbReference type="GO" id="GO:0003723">
    <property type="term" value="F:RNA binding"/>
    <property type="evidence" value="ECO:0007669"/>
    <property type="project" value="UniProtKB-UniRule"/>
</dbReference>
<comment type="subcellular location">
    <subcellularLocation>
        <location evidence="1">Cytoplasm</location>
    </subcellularLocation>
</comment>
<evidence type="ECO:0000256" key="2">
    <source>
        <dbReference type="ARBA" id="ARBA00022490"/>
    </source>
</evidence>
<feature type="domain" description="Nanos-type" evidence="9">
    <location>
        <begin position="86"/>
        <end position="145"/>
    </location>
</feature>
<evidence type="ECO:0000256" key="8">
    <source>
        <dbReference type="PROSITE-ProRule" id="PRU00855"/>
    </source>
</evidence>
<evidence type="ECO:0000313" key="10">
    <source>
        <dbReference type="EMBL" id="GIX88595.1"/>
    </source>
</evidence>
<evidence type="ECO:0000259" key="9">
    <source>
        <dbReference type="PROSITE" id="PS51522"/>
    </source>
</evidence>
<dbReference type="Gene3D" id="4.10.60.30">
    <property type="entry name" value="Nanos, RNA-binding domain"/>
    <property type="match status" value="1"/>
</dbReference>
<keyword evidence="3" id="KW-0479">Metal-binding</keyword>
<keyword evidence="4 8" id="KW-0863">Zinc-finger</keyword>
<dbReference type="InterPro" id="IPR008705">
    <property type="entry name" value="Nanos/Xcar2"/>
</dbReference>
<accession>A0AAV4NXY7</accession>
<reference evidence="10 11" key="1">
    <citation type="submission" date="2021-06" db="EMBL/GenBank/DDBJ databases">
        <title>Caerostris extrusa draft genome.</title>
        <authorList>
            <person name="Kono N."/>
            <person name="Arakawa K."/>
        </authorList>
    </citation>
    <scope>NUCLEOTIDE SEQUENCE [LARGE SCALE GENOMIC DNA]</scope>
</reference>
<evidence type="ECO:0000256" key="3">
    <source>
        <dbReference type="ARBA" id="ARBA00022723"/>
    </source>
</evidence>
<dbReference type="GO" id="GO:0005737">
    <property type="term" value="C:cytoplasm"/>
    <property type="evidence" value="ECO:0007669"/>
    <property type="project" value="UniProtKB-SubCell"/>
</dbReference>
<gene>
    <name evidence="10" type="primary">AVEN_198063_1</name>
    <name evidence="10" type="ORF">CEXT_418621</name>
</gene>
<comment type="similarity">
    <text evidence="8">Belongs to the nanos family.</text>
</comment>
<dbReference type="AlphaFoldDB" id="A0AAV4NXY7"/>
<dbReference type="GO" id="GO:0008270">
    <property type="term" value="F:zinc ion binding"/>
    <property type="evidence" value="ECO:0007669"/>
    <property type="project" value="UniProtKB-KW"/>
</dbReference>
<keyword evidence="5" id="KW-0862">Zinc</keyword>
<name>A0AAV4NXY7_CAEEX</name>
<sequence>MVFFAESARCLETGTSLQAGNGILSPLEFESRSDGTLRRSSHQGFGRGIRMNFQQRGRCFSQPANQLMHNKPSSKSYAATRPKAQYCSLCFQSGKESSKKSKADCMQHRLKDARGNVICPVLQKYVCEFCGATGPQAHTRAYCPKNKNKELVPIALQLKQTRLDSCARIRKSTP</sequence>
<evidence type="ECO:0000256" key="1">
    <source>
        <dbReference type="ARBA" id="ARBA00004496"/>
    </source>
</evidence>
<protein>
    <submittedName>
        <fullName evidence="10">Nanos-type domain-containing protein</fullName>
    </submittedName>
</protein>
<evidence type="ECO:0000256" key="6">
    <source>
        <dbReference type="ARBA" id="ARBA00022845"/>
    </source>
</evidence>
<proteinExistence type="inferred from homology"/>
<keyword evidence="2" id="KW-0963">Cytoplasm</keyword>
<comment type="caution">
    <text evidence="10">The sequence shown here is derived from an EMBL/GenBank/DDBJ whole genome shotgun (WGS) entry which is preliminary data.</text>
</comment>
<organism evidence="10 11">
    <name type="scientific">Caerostris extrusa</name>
    <name type="common">Bark spider</name>
    <name type="synonym">Caerostris bankana</name>
    <dbReference type="NCBI Taxonomy" id="172846"/>
    <lineage>
        <taxon>Eukaryota</taxon>
        <taxon>Metazoa</taxon>
        <taxon>Ecdysozoa</taxon>
        <taxon>Arthropoda</taxon>
        <taxon>Chelicerata</taxon>
        <taxon>Arachnida</taxon>
        <taxon>Araneae</taxon>
        <taxon>Araneomorphae</taxon>
        <taxon>Entelegynae</taxon>
        <taxon>Araneoidea</taxon>
        <taxon>Araneidae</taxon>
        <taxon>Caerostris</taxon>
    </lineage>
</organism>
<dbReference type="InterPro" id="IPR038129">
    <property type="entry name" value="Nanos_sf"/>
</dbReference>
<evidence type="ECO:0000256" key="7">
    <source>
        <dbReference type="ARBA" id="ARBA00022884"/>
    </source>
</evidence>
<keyword evidence="6 8" id="KW-0810">Translation regulation</keyword>
<evidence type="ECO:0000256" key="5">
    <source>
        <dbReference type="ARBA" id="ARBA00022833"/>
    </source>
</evidence>
<dbReference type="Pfam" id="PF05741">
    <property type="entry name" value="zf-nanos"/>
    <property type="match status" value="1"/>
</dbReference>
<keyword evidence="11" id="KW-1185">Reference proteome</keyword>
<dbReference type="PANTHER" id="PTHR12887">
    <property type="entry name" value="NANOS PROTEIN"/>
    <property type="match status" value="1"/>
</dbReference>
<dbReference type="InterPro" id="IPR024161">
    <property type="entry name" value="Znf_nanos-typ"/>
</dbReference>
<evidence type="ECO:0000313" key="11">
    <source>
        <dbReference type="Proteomes" id="UP001054945"/>
    </source>
</evidence>